<accession>A0A1D2JB96</accession>
<dbReference type="GO" id="GO:0003682">
    <property type="term" value="F:chromatin binding"/>
    <property type="evidence" value="ECO:0007669"/>
    <property type="project" value="TreeGrafter"/>
</dbReference>
<dbReference type="SUPFAM" id="SSF46579">
    <property type="entry name" value="Prefoldin"/>
    <property type="match status" value="1"/>
</dbReference>
<feature type="compositionally biased region" description="Low complexity" evidence="1">
    <location>
        <begin position="321"/>
        <end position="335"/>
    </location>
</feature>
<evidence type="ECO:0000313" key="3">
    <source>
        <dbReference type="EMBL" id="ODH25754.1"/>
    </source>
</evidence>
<feature type="compositionally biased region" description="Low complexity" evidence="1">
    <location>
        <begin position="540"/>
        <end position="556"/>
    </location>
</feature>
<feature type="region of interest" description="Disordered" evidence="1">
    <location>
        <begin position="540"/>
        <end position="591"/>
    </location>
</feature>
<dbReference type="InterPro" id="IPR052255">
    <property type="entry name" value="RNA_pol_II_subunit5-mediator"/>
</dbReference>
<evidence type="ECO:0000259" key="2">
    <source>
        <dbReference type="Pfam" id="PF12927"/>
    </source>
</evidence>
<feature type="compositionally biased region" description="Low complexity" evidence="1">
    <location>
        <begin position="578"/>
        <end position="589"/>
    </location>
</feature>
<feature type="compositionally biased region" description="Acidic residues" evidence="1">
    <location>
        <begin position="384"/>
        <end position="393"/>
    </location>
</feature>
<dbReference type="EMBL" id="LZYO01000215">
    <property type="protein sequence ID" value="ODH25754.1"/>
    <property type="molecule type" value="Genomic_DNA"/>
</dbReference>
<feature type="region of interest" description="Disordered" evidence="1">
    <location>
        <begin position="253"/>
        <end position="277"/>
    </location>
</feature>
<dbReference type="VEuPathDB" id="FungiDB:PADG_03132"/>
<evidence type="ECO:0000313" key="4">
    <source>
        <dbReference type="Proteomes" id="UP000242814"/>
    </source>
</evidence>
<dbReference type="GO" id="GO:0003714">
    <property type="term" value="F:transcription corepressor activity"/>
    <property type="evidence" value="ECO:0007669"/>
    <property type="project" value="TreeGrafter"/>
</dbReference>
<name>A0A1D2JB96_PARBR</name>
<feature type="compositionally biased region" description="Basic and acidic residues" evidence="1">
    <location>
        <begin position="394"/>
        <end position="404"/>
    </location>
</feature>
<dbReference type="PANTHER" id="PTHR15111:SF0">
    <property type="entry name" value="UNCONVENTIONAL PREFOLDIN RPB5 INTERACTOR 1"/>
    <property type="match status" value="1"/>
</dbReference>
<dbReference type="AlphaFoldDB" id="A0A1D2JB96"/>
<dbReference type="GO" id="GO:0019212">
    <property type="term" value="F:phosphatase inhibitor activity"/>
    <property type="evidence" value="ECO:0007669"/>
    <property type="project" value="TreeGrafter"/>
</dbReference>
<dbReference type="Pfam" id="PF12927">
    <property type="entry name" value="DUF3835"/>
    <property type="match status" value="1"/>
</dbReference>
<dbReference type="PANTHER" id="PTHR15111">
    <property type="entry name" value="RNA POLYMERASE II SUBUNIT 5-MEDIATING PROTEIN NNX3"/>
    <property type="match status" value="1"/>
</dbReference>
<feature type="region of interest" description="Disordered" evidence="1">
    <location>
        <begin position="422"/>
        <end position="460"/>
    </location>
</feature>
<dbReference type="Proteomes" id="UP000242814">
    <property type="component" value="Unassembled WGS sequence"/>
</dbReference>
<dbReference type="GO" id="GO:0000122">
    <property type="term" value="P:negative regulation of transcription by RNA polymerase II"/>
    <property type="evidence" value="ECO:0007669"/>
    <property type="project" value="TreeGrafter"/>
</dbReference>
<proteinExistence type="predicted"/>
<feature type="compositionally biased region" description="Basic and acidic residues" evidence="1">
    <location>
        <begin position="253"/>
        <end position="263"/>
    </location>
</feature>
<gene>
    <name evidence="3" type="ORF">ACO22_05096</name>
</gene>
<dbReference type="Pfam" id="PF13758">
    <property type="entry name" value="Prefoldin_3"/>
    <property type="match status" value="1"/>
</dbReference>
<feature type="compositionally biased region" description="Polar residues" evidence="1">
    <location>
        <begin position="267"/>
        <end position="276"/>
    </location>
</feature>
<protein>
    <recommendedName>
        <fullName evidence="2">DUF3835 domain-containing protein</fullName>
    </recommendedName>
</protein>
<reference evidence="3 4" key="1">
    <citation type="submission" date="2016-06" db="EMBL/GenBank/DDBJ databases">
        <authorList>
            <person name="Kjaerup R.B."/>
            <person name="Dalgaard T.S."/>
            <person name="Juul-Madsen H.R."/>
        </authorList>
    </citation>
    <scope>NUCLEOTIDE SEQUENCE [LARGE SCALE GENOMIC DNA]</scope>
    <source>
        <strain evidence="3 4">Pb300</strain>
    </source>
</reference>
<dbReference type="InterPro" id="IPR039553">
    <property type="entry name" value="Prefoldin-like"/>
</dbReference>
<organism evidence="3 4">
    <name type="scientific">Paracoccidioides brasiliensis</name>
    <dbReference type="NCBI Taxonomy" id="121759"/>
    <lineage>
        <taxon>Eukaryota</taxon>
        <taxon>Fungi</taxon>
        <taxon>Dikarya</taxon>
        <taxon>Ascomycota</taxon>
        <taxon>Pezizomycotina</taxon>
        <taxon>Eurotiomycetes</taxon>
        <taxon>Eurotiomycetidae</taxon>
        <taxon>Onygenales</taxon>
        <taxon>Ajellomycetaceae</taxon>
        <taxon>Paracoccidioides</taxon>
    </lineage>
</organism>
<dbReference type="VEuPathDB" id="FungiDB:PABG_00695"/>
<feature type="region of interest" description="Disordered" evidence="1">
    <location>
        <begin position="384"/>
        <end position="404"/>
    </location>
</feature>
<feature type="region of interest" description="Disordered" evidence="1">
    <location>
        <begin position="309"/>
        <end position="338"/>
    </location>
</feature>
<dbReference type="InterPro" id="IPR024325">
    <property type="entry name" value="DUF3835"/>
</dbReference>
<feature type="domain" description="DUF3835" evidence="2">
    <location>
        <begin position="590"/>
        <end position="670"/>
    </location>
</feature>
<comment type="caution">
    <text evidence="3">The sequence shown here is derived from an EMBL/GenBank/DDBJ whole genome shotgun (WGS) entry which is preliminary data.</text>
</comment>
<evidence type="ECO:0000256" key="1">
    <source>
        <dbReference type="SAM" id="MobiDB-lite"/>
    </source>
</evidence>
<feature type="region of interest" description="Disordered" evidence="1">
    <location>
        <begin position="1"/>
        <end position="21"/>
    </location>
</feature>
<sequence length="671" mass="74562">MSFKRKRPKIAPNVVSSGSSAGSGFFPASSKLKPLYTLRTFFELYVLFNMAQPSDHLAGLERQRLKLEESVLKLRKCLYSWRLSYAEYDELKHDVTAMEENCANEDFIRIGREFGGSLVNENEIKILLGVKQGITRTKQQVVDAISRRMDYVQQNIKVLEKRILVSEKKLDAMLTVEHPGAINEEGLPITDIVEELDDDGNVILSSTTTPDQAAPGILEVLKKAGMDDLAKDKIGDKQNAGLDNFERKLQILPQKADDSKDIDSSAPAHTTLSSEDTPIEKLETFASVAQAISTLSSATGTIAPSAYTRQTAQSEDNNDPSASGTSSSDDASLTTDIDEPPEDAALRREMLKYSLEEVSAVVAELEMDESGSEFSVEDEYYMMSDDEDDEEEDEHGRSTRKMIHDDYRRQMMELEKKLNARSLENVGPNPDHLPPEIRNELDAPVSDKGSPDVAHKTYPKKEKKVAFMDTLDIAPPAAPTSPTPVKECCVEPPSAPVVQDTVVEQTQVKREETMKDTTALKKNSCFKTVRKAAEPIHFESPTAWPTPAACPSAPSTNQPLLPLFPAKPSKPNQDPSSRRSAPPSQSPKPLADKLVERTIARENAVPPDTYELNEKLHKQEIATEFYKIRNRKVHQEGGFLCEDEENDGITPLDDEGQLPKKVSRFKAARMK</sequence>